<feature type="signal peptide" evidence="1">
    <location>
        <begin position="1"/>
        <end position="23"/>
    </location>
</feature>
<gene>
    <name evidence="2" type="ORF">HY834_11560</name>
</gene>
<feature type="chain" id="PRO_5036745289" description="Secreted protein" evidence="1">
    <location>
        <begin position="24"/>
        <end position="109"/>
    </location>
</feature>
<accession>A0A933L1S0</accession>
<dbReference type="Proteomes" id="UP000782610">
    <property type="component" value="Unassembled WGS sequence"/>
</dbReference>
<evidence type="ECO:0000313" key="2">
    <source>
        <dbReference type="EMBL" id="MBI4922378.1"/>
    </source>
</evidence>
<dbReference type="AlphaFoldDB" id="A0A933L1S0"/>
<proteinExistence type="predicted"/>
<reference evidence="2" key="1">
    <citation type="submission" date="2020-07" db="EMBL/GenBank/DDBJ databases">
        <title>Huge and variable diversity of episymbiotic CPR bacteria and DPANN archaea in groundwater ecosystems.</title>
        <authorList>
            <person name="He C.Y."/>
            <person name="Keren R."/>
            <person name="Whittaker M."/>
            <person name="Farag I.F."/>
            <person name="Doudna J."/>
            <person name="Cate J.H.D."/>
            <person name="Banfield J.F."/>
        </authorList>
    </citation>
    <scope>NUCLEOTIDE SEQUENCE</scope>
    <source>
        <strain evidence="2">NC_groundwater_1586_Pr3_B-0.1um_66_15</strain>
    </source>
</reference>
<evidence type="ECO:0008006" key="4">
    <source>
        <dbReference type="Google" id="ProtNLM"/>
    </source>
</evidence>
<keyword evidence="1" id="KW-0732">Signal</keyword>
<protein>
    <recommendedName>
        <fullName evidence="4">Secreted protein</fullName>
    </recommendedName>
</protein>
<comment type="caution">
    <text evidence="2">The sequence shown here is derived from an EMBL/GenBank/DDBJ whole genome shotgun (WGS) entry which is preliminary data.</text>
</comment>
<dbReference type="PROSITE" id="PS51257">
    <property type="entry name" value="PROKAR_LIPOPROTEIN"/>
    <property type="match status" value="1"/>
</dbReference>
<sequence>MRSVLALAGVIGSLVLTPVAAVAAPHIILSCPSEARGTVTHTGDAGWIATNQSSRVTGVRFETIGGQSSLVCVYLMFGSEYWIYRRPQADYPRCRPADGGAGFYCQPPA</sequence>
<evidence type="ECO:0000313" key="3">
    <source>
        <dbReference type="Proteomes" id="UP000782610"/>
    </source>
</evidence>
<dbReference type="EMBL" id="JACRAF010000031">
    <property type="protein sequence ID" value="MBI4922378.1"/>
    <property type="molecule type" value="Genomic_DNA"/>
</dbReference>
<name>A0A933L1S0_9HYPH</name>
<evidence type="ECO:0000256" key="1">
    <source>
        <dbReference type="SAM" id="SignalP"/>
    </source>
</evidence>
<organism evidence="2 3">
    <name type="scientific">Devosia nanyangense</name>
    <dbReference type="NCBI Taxonomy" id="1228055"/>
    <lineage>
        <taxon>Bacteria</taxon>
        <taxon>Pseudomonadati</taxon>
        <taxon>Pseudomonadota</taxon>
        <taxon>Alphaproteobacteria</taxon>
        <taxon>Hyphomicrobiales</taxon>
        <taxon>Devosiaceae</taxon>
        <taxon>Devosia</taxon>
    </lineage>
</organism>